<comment type="caution">
    <text evidence="1">The sequence shown here is derived from an EMBL/GenBank/DDBJ whole genome shotgun (WGS) entry which is preliminary data.</text>
</comment>
<protein>
    <submittedName>
        <fullName evidence="1">Uncharacterized protein</fullName>
    </submittedName>
</protein>
<gene>
    <name evidence="1" type="ORF">MGAL_10B059269</name>
</gene>
<evidence type="ECO:0000313" key="2">
    <source>
        <dbReference type="Proteomes" id="UP000596742"/>
    </source>
</evidence>
<reference evidence="1" key="1">
    <citation type="submission" date="2018-11" db="EMBL/GenBank/DDBJ databases">
        <authorList>
            <person name="Alioto T."/>
            <person name="Alioto T."/>
        </authorList>
    </citation>
    <scope>NUCLEOTIDE SEQUENCE</scope>
</reference>
<dbReference type="Proteomes" id="UP000596742">
    <property type="component" value="Unassembled WGS sequence"/>
</dbReference>
<proteinExistence type="predicted"/>
<dbReference type="AlphaFoldDB" id="A0A8B6EFW6"/>
<accession>A0A8B6EFW6</accession>
<organism evidence="1 2">
    <name type="scientific">Mytilus galloprovincialis</name>
    <name type="common">Mediterranean mussel</name>
    <dbReference type="NCBI Taxonomy" id="29158"/>
    <lineage>
        <taxon>Eukaryota</taxon>
        <taxon>Metazoa</taxon>
        <taxon>Spiralia</taxon>
        <taxon>Lophotrochozoa</taxon>
        <taxon>Mollusca</taxon>
        <taxon>Bivalvia</taxon>
        <taxon>Autobranchia</taxon>
        <taxon>Pteriomorphia</taxon>
        <taxon>Mytilida</taxon>
        <taxon>Mytiloidea</taxon>
        <taxon>Mytilidae</taxon>
        <taxon>Mytilinae</taxon>
        <taxon>Mytilus</taxon>
    </lineage>
</organism>
<name>A0A8B6EFW6_MYTGA</name>
<dbReference type="SUPFAM" id="SSF63829">
    <property type="entry name" value="Calcium-dependent phosphotriesterase"/>
    <property type="match status" value="1"/>
</dbReference>
<evidence type="ECO:0000313" key="1">
    <source>
        <dbReference type="EMBL" id="VDI33874.1"/>
    </source>
</evidence>
<dbReference type="OrthoDB" id="6144678at2759"/>
<sequence>MLAFKLEILEKFERGKFITGVAVTEDNSSFLCDFHKTKDNLYVFKINPPNLTCRRTLSLPGAPYCISALAGTDKAIVTLPKKPFAQIVNTTTLKLNKTVRVGRNCYGITTTEDYIAVGKKTEINLLKSNGEYIRTIVIVDLSGYISFLHYNHNDDSILYRTMGMVNRIQSDGTLVYSYAVPGDGGIIAVDKKGHVYVSECYKSEILRILPDGRFHDVVLRSKTSFAIAFNESCNNFAVTNINGLVLIYNCK</sequence>
<keyword evidence="2" id="KW-1185">Reference proteome</keyword>
<dbReference type="EMBL" id="UYJE01005098">
    <property type="protein sequence ID" value="VDI33874.1"/>
    <property type="molecule type" value="Genomic_DNA"/>
</dbReference>